<reference evidence="3 4" key="1">
    <citation type="submission" date="2016-08" db="EMBL/GenBank/DDBJ databases">
        <title>Hymenobacter coccineus sp. nov., Hymenobacter lapidarius sp. nov. and Hymenobacter glacialis sp. nov., isolated from Antarctic soil.</title>
        <authorList>
            <person name="Sedlacek I."/>
            <person name="Kralova S."/>
            <person name="Kyrova K."/>
            <person name="Maslanova I."/>
            <person name="Stankova E."/>
            <person name="Vrbovska V."/>
            <person name="Nemec M."/>
            <person name="Bartak M."/>
            <person name="Svec P."/>
            <person name="Busse H.-J."/>
            <person name="Pantucek R."/>
        </authorList>
    </citation>
    <scope>NUCLEOTIDE SEQUENCE [LARGE SCALE GENOMIC DNA]</scope>
    <source>
        <strain evidence="3 4">CCM 8648</strain>
    </source>
</reference>
<evidence type="ECO:0000313" key="3">
    <source>
        <dbReference type="EMBL" id="OGX80963.1"/>
    </source>
</evidence>
<feature type="region of interest" description="Disordered" evidence="1">
    <location>
        <begin position="169"/>
        <end position="193"/>
    </location>
</feature>
<dbReference type="RefSeq" id="WP_070736496.1">
    <property type="nucleotide sequence ID" value="NZ_MDZC01000133.1"/>
</dbReference>
<gene>
    <name evidence="3" type="ORF">BEN48_07290</name>
</gene>
<keyword evidence="2" id="KW-0732">Signal</keyword>
<dbReference type="AlphaFoldDB" id="A0A1G1SQR5"/>
<dbReference type="STRING" id="1908236.BEN48_07290"/>
<evidence type="ECO:0000256" key="2">
    <source>
        <dbReference type="SAM" id="SignalP"/>
    </source>
</evidence>
<protein>
    <submittedName>
        <fullName evidence="3">Uncharacterized protein</fullName>
    </submittedName>
</protein>
<feature type="compositionally biased region" description="Low complexity" evidence="1">
    <location>
        <begin position="169"/>
        <end position="183"/>
    </location>
</feature>
<dbReference type="EMBL" id="MDZC01000133">
    <property type="protein sequence ID" value="OGX80963.1"/>
    <property type="molecule type" value="Genomic_DNA"/>
</dbReference>
<comment type="caution">
    <text evidence="3">The sequence shown here is derived from an EMBL/GenBank/DDBJ whole genome shotgun (WGS) entry which is preliminary data.</text>
</comment>
<keyword evidence="4" id="KW-1185">Reference proteome</keyword>
<sequence>MNAPRLASPLLCLLGVATASFAQAQPTAATSQPATSLGVYRLPGTPSEAARYAVAHDSLTRLVNTAYTDAETLMVSFRESQSNFGSVHRRIKSFSDTQLKQPVKREVVKQRFGIELKKVAYHDPKGRKFLTERYENNQLVRLELKQHTEPFNKPAATWVFVRGNYLKRTSNSTSNGGKGSKTSYFFSPLPATR</sequence>
<feature type="signal peptide" evidence="2">
    <location>
        <begin position="1"/>
        <end position="24"/>
    </location>
</feature>
<dbReference type="Proteomes" id="UP000177791">
    <property type="component" value="Unassembled WGS sequence"/>
</dbReference>
<proteinExistence type="predicted"/>
<name>A0A1G1SQR5_9BACT</name>
<dbReference type="OrthoDB" id="881270at2"/>
<accession>A0A1G1SQR5</accession>
<feature type="chain" id="PRO_5009578220" evidence="2">
    <location>
        <begin position="25"/>
        <end position="193"/>
    </location>
</feature>
<evidence type="ECO:0000256" key="1">
    <source>
        <dbReference type="SAM" id="MobiDB-lite"/>
    </source>
</evidence>
<organism evidence="3 4">
    <name type="scientific">Hymenobacter glacialis</name>
    <dbReference type="NCBI Taxonomy" id="1908236"/>
    <lineage>
        <taxon>Bacteria</taxon>
        <taxon>Pseudomonadati</taxon>
        <taxon>Bacteroidota</taxon>
        <taxon>Cytophagia</taxon>
        <taxon>Cytophagales</taxon>
        <taxon>Hymenobacteraceae</taxon>
        <taxon>Hymenobacter</taxon>
    </lineage>
</organism>
<evidence type="ECO:0000313" key="4">
    <source>
        <dbReference type="Proteomes" id="UP000177791"/>
    </source>
</evidence>